<dbReference type="AlphaFoldDB" id="A0A840GFH6"/>
<feature type="transmembrane region" description="Helical" evidence="1">
    <location>
        <begin position="109"/>
        <end position="134"/>
    </location>
</feature>
<feature type="transmembrane region" description="Helical" evidence="1">
    <location>
        <begin position="83"/>
        <end position="103"/>
    </location>
</feature>
<dbReference type="EMBL" id="JACIGE010000004">
    <property type="protein sequence ID" value="MBB4246979.1"/>
    <property type="molecule type" value="Genomic_DNA"/>
</dbReference>
<protein>
    <recommendedName>
        <fullName evidence="2">Urease accessory protein UreH-like transmembrane domain-containing protein</fullName>
    </recommendedName>
</protein>
<evidence type="ECO:0000313" key="3">
    <source>
        <dbReference type="EMBL" id="MBB4246979.1"/>
    </source>
</evidence>
<comment type="caution">
    <text evidence="3">The sequence shown here is derived from an EMBL/GenBank/DDBJ whole genome shotgun (WGS) entry which is preliminary data.</text>
</comment>
<dbReference type="Pfam" id="PF13386">
    <property type="entry name" value="DsbD_2"/>
    <property type="match status" value="1"/>
</dbReference>
<name>A0A840GFH6_RHOTE</name>
<feature type="transmembrane region" description="Helical" evidence="1">
    <location>
        <begin position="194"/>
        <end position="216"/>
    </location>
</feature>
<sequence length="254" mass="25685">MADHGLLALFLVGLLGGGHCVGMCGGIVSALALGATGKDSTSGGDAGQKLPPHSQPIGFAPAAAGTFSVLPLHLAYNAGRISSYVLAGAIAGALGGASLVLAGQLPLRLVLAALASLMLIALGAHLAGISSVLTRVEQLGQSLWRRISPLTRRFLPVRSVAQAFPLGLLWGWLPCGLVYSALVTSLGSGSAVNGALSMLAFGLGTLPNLLLAGLLAARLRHWLSQRSVRVAAGLVVAGFGISGLLGVWRLWPAL</sequence>
<feature type="transmembrane region" description="Helical" evidence="1">
    <location>
        <begin position="58"/>
        <end position="76"/>
    </location>
</feature>
<keyword evidence="1" id="KW-0812">Transmembrane</keyword>
<keyword evidence="4" id="KW-1185">Reference proteome</keyword>
<feature type="transmembrane region" description="Helical" evidence="1">
    <location>
        <begin position="228"/>
        <end position="251"/>
    </location>
</feature>
<dbReference type="PANTHER" id="PTHR42208:SF1">
    <property type="entry name" value="HEAVY METAL TRANSPORTER"/>
    <property type="match status" value="1"/>
</dbReference>
<proteinExistence type="predicted"/>
<dbReference type="Proteomes" id="UP000587070">
    <property type="component" value="Unassembled WGS sequence"/>
</dbReference>
<dbReference type="InterPro" id="IPR039447">
    <property type="entry name" value="UreH-like_TM_dom"/>
</dbReference>
<evidence type="ECO:0000256" key="1">
    <source>
        <dbReference type="SAM" id="Phobius"/>
    </source>
</evidence>
<dbReference type="RefSeq" id="WP_153115495.1">
    <property type="nucleotide sequence ID" value="NZ_JACIGE010000004.1"/>
</dbReference>
<accession>A0A840GFH6</accession>
<dbReference type="PANTHER" id="PTHR42208">
    <property type="entry name" value="HEAVY METAL TRANSPORTER-RELATED"/>
    <property type="match status" value="1"/>
</dbReference>
<organism evidence="3 4">
    <name type="scientific">Rhodocyclus tenuis</name>
    <name type="common">Rhodospirillum tenue</name>
    <dbReference type="NCBI Taxonomy" id="1066"/>
    <lineage>
        <taxon>Bacteria</taxon>
        <taxon>Pseudomonadati</taxon>
        <taxon>Pseudomonadota</taxon>
        <taxon>Betaproteobacteria</taxon>
        <taxon>Rhodocyclales</taxon>
        <taxon>Rhodocyclaceae</taxon>
        <taxon>Rhodocyclus</taxon>
    </lineage>
</organism>
<gene>
    <name evidence="3" type="ORF">GGD90_001345</name>
</gene>
<dbReference type="OrthoDB" id="9798690at2"/>
<feature type="domain" description="Urease accessory protein UreH-like transmembrane" evidence="2">
    <location>
        <begin position="8"/>
        <end position="237"/>
    </location>
</feature>
<reference evidence="3 4" key="1">
    <citation type="submission" date="2020-08" db="EMBL/GenBank/DDBJ databases">
        <title>Genome sequencing of Purple Non-Sulfur Bacteria from various extreme environments.</title>
        <authorList>
            <person name="Mayer M."/>
        </authorList>
    </citation>
    <scope>NUCLEOTIDE SEQUENCE [LARGE SCALE GENOMIC DNA]</scope>
    <source>
        <strain evidence="3 4">2761</strain>
    </source>
</reference>
<evidence type="ECO:0000313" key="4">
    <source>
        <dbReference type="Proteomes" id="UP000587070"/>
    </source>
</evidence>
<feature type="transmembrane region" description="Helical" evidence="1">
    <location>
        <begin position="155"/>
        <end position="182"/>
    </location>
</feature>
<keyword evidence="1" id="KW-0472">Membrane</keyword>
<evidence type="ECO:0000259" key="2">
    <source>
        <dbReference type="Pfam" id="PF13386"/>
    </source>
</evidence>
<keyword evidence="1" id="KW-1133">Transmembrane helix</keyword>